<dbReference type="CDD" id="cd16936">
    <property type="entry name" value="HATPase_RsbW-like"/>
    <property type="match status" value="1"/>
</dbReference>
<keyword evidence="5" id="KW-1185">Reference proteome</keyword>
<keyword evidence="4" id="KW-0067">ATP-binding</keyword>
<dbReference type="PANTHER" id="PTHR35526">
    <property type="entry name" value="ANTI-SIGMA-F FACTOR RSBW-RELATED"/>
    <property type="match status" value="1"/>
</dbReference>
<sequence>MTTIAESPVRAVSDAAPTGTITAVFPYEDESASLARELMKNTLLRWGLVDLVENAVLVTSELMTNAIQTGCRCSITVTVEQIGESAVRISVEDGSRYPPVLIKSGLPANPDRVPAGGRGLVIVDGLCKRWGLDLRPRGKCVFAEIHGQRRSQR</sequence>
<accession>A0ABZ1TXJ5</accession>
<dbReference type="InterPro" id="IPR050267">
    <property type="entry name" value="Anti-sigma-factor_SerPK"/>
</dbReference>
<dbReference type="RefSeq" id="WP_328953640.1">
    <property type="nucleotide sequence ID" value="NZ_CP108110.1"/>
</dbReference>
<keyword evidence="4" id="KW-0547">Nucleotide-binding</keyword>
<evidence type="ECO:0000259" key="2">
    <source>
        <dbReference type="Pfam" id="PF13581"/>
    </source>
</evidence>
<evidence type="ECO:0000313" key="5">
    <source>
        <dbReference type="Proteomes" id="UP001432222"/>
    </source>
</evidence>
<dbReference type="InterPro" id="IPR003594">
    <property type="entry name" value="HATPase_dom"/>
</dbReference>
<evidence type="ECO:0000313" key="3">
    <source>
        <dbReference type="EMBL" id="WUQ82586.1"/>
    </source>
</evidence>
<keyword evidence="1" id="KW-0723">Serine/threonine-protein kinase</keyword>
<organism evidence="4 5">
    <name type="scientific">Kitasatospora purpeofusca</name>
    <dbReference type="NCBI Taxonomy" id="67352"/>
    <lineage>
        <taxon>Bacteria</taxon>
        <taxon>Bacillati</taxon>
        <taxon>Actinomycetota</taxon>
        <taxon>Actinomycetes</taxon>
        <taxon>Kitasatosporales</taxon>
        <taxon>Streptomycetaceae</taxon>
        <taxon>Kitasatospora</taxon>
    </lineage>
</organism>
<dbReference type="SUPFAM" id="SSF55874">
    <property type="entry name" value="ATPase domain of HSP90 chaperone/DNA topoisomerase II/histidine kinase"/>
    <property type="match status" value="1"/>
</dbReference>
<dbReference type="Proteomes" id="UP001432222">
    <property type="component" value="Chromosome"/>
</dbReference>
<dbReference type="EMBL" id="CP108110">
    <property type="protein sequence ID" value="WUQ82586.1"/>
    <property type="molecule type" value="Genomic_DNA"/>
</dbReference>
<protein>
    <submittedName>
        <fullName evidence="4">ATP-binding protein</fullName>
    </submittedName>
</protein>
<reference evidence="4" key="1">
    <citation type="submission" date="2022-10" db="EMBL/GenBank/DDBJ databases">
        <title>The complete genomes of actinobacterial strains from the NBC collection.</title>
        <authorList>
            <person name="Joergensen T.S."/>
            <person name="Alvarez Arevalo M."/>
            <person name="Sterndorff E.B."/>
            <person name="Faurdal D."/>
            <person name="Vuksanovic O."/>
            <person name="Mourched A.-S."/>
            <person name="Charusanti P."/>
            <person name="Shaw S."/>
            <person name="Blin K."/>
            <person name="Weber T."/>
        </authorList>
    </citation>
    <scope>NUCLEOTIDE SEQUENCE</scope>
    <source>
        <strain evidence="4">NBC_00222</strain>
    </source>
</reference>
<dbReference type="PANTHER" id="PTHR35526:SF3">
    <property type="entry name" value="ANTI-SIGMA-F FACTOR RSBW"/>
    <property type="match status" value="1"/>
</dbReference>
<dbReference type="Gene3D" id="3.30.565.10">
    <property type="entry name" value="Histidine kinase-like ATPase, C-terminal domain"/>
    <property type="match status" value="1"/>
</dbReference>
<keyword evidence="1" id="KW-0418">Kinase</keyword>
<keyword evidence="1" id="KW-0808">Transferase</keyword>
<dbReference type="InterPro" id="IPR036890">
    <property type="entry name" value="HATPase_C_sf"/>
</dbReference>
<evidence type="ECO:0000256" key="1">
    <source>
        <dbReference type="ARBA" id="ARBA00022527"/>
    </source>
</evidence>
<dbReference type="GO" id="GO:0005524">
    <property type="term" value="F:ATP binding"/>
    <property type="evidence" value="ECO:0007669"/>
    <property type="project" value="UniProtKB-KW"/>
</dbReference>
<gene>
    <name evidence="3" type="ORF">OHA16_06080</name>
    <name evidence="4" type="ORF">OHA16_12205</name>
</gene>
<evidence type="ECO:0000313" key="4">
    <source>
        <dbReference type="EMBL" id="WUQ83666.1"/>
    </source>
</evidence>
<dbReference type="EMBL" id="CP108110">
    <property type="protein sequence ID" value="WUQ83666.1"/>
    <property type="molecule type" value="Genomic_DNA"/>
</dbReference>
<feature type="domain" description="Histidine kinase/HSP90-like ATPase" evidence="2">
    <location>
        <begin position="27"/>
        <end position="141"/>
    </location>
</feature>
<dbReference type="Pfam" id="PF13581">
    <property type="entry name" value="HATPase_c_2"/>
    <property type="match status" value="1"/>
</dbReference>
<proteinExistence type="predicted"/>
<name>A0ABZ1TXJ5_9ACTN</name>